<dbReference type="Gene3D" id="1.10.287.950">
    <property type="entry name" value="Methyl-accepting chemotaxis protein"/>
    <property type="match status" value="1"/>
</dbReference>
<gene>
    <name evidence="10" type="ORF">KB449_10105</name>
</gene>
<evidence type="ECO:0000313" key="10">
    <source>
        <dbReference type="EMBL" id="MDI4645316.1"/>
    </source>
</evidence>
<evidence type="ECO:0000256" key="1">
    <source>
        <dbReference type="ARBA" id="ARBA00004236"/>
    </source>
</evidence>
<dbReference type="Pfam" id="PF00015">
    <property type="entry name" value="MCPsignal"/>
    <property type="match status" value="1"/>
</dbReference>
<dbReference type="RefSeq" id="WP_282908260.1">
    <property type="nucleotide sequence ID" value="NZ_JAGRPV010000001.1"/>
</dbReference>
<feature type="domain" description="Methyl-accepting transducer" evidence="8">
    <location>
        <begin position="131"/>
        <end position="409"/>
    </location>
</feature>
<accession>A0ABT6TFH3</accession>
<comment type="similarity">
    <text evidence="5">Belongs to the methyl-accepting chemotaxis (MCP) protein family.</text>
</comment>
<evidence type="ECO:0000256" key="7">
    <source>
        <dbReference type="SAM" id="Phobius"/>
    </source>
</evidence>
<evidence type="ECO:0000256" key="5">
    <source>
        <dbReference type="ARBA" id="ARBA00029447"/>
    </source>
</evidence>
<evidence type="ECO:0000259" key="9">
    <source>
        <dbReference type="PROSITE" id="PS50885"/>
    </source>
</evidence>
<evidence type="ECO:0000259" key="8">
    <source>
        <dbReference type="PROSITE" id="PS50111"/>
    </source>
</evidence>
<dbReference type="SMART" id="SM00283">
    <property type="entry name" value="MA"/>
    <property type="match status" value="1"/>
</dbReference>
<proteinExistence type="inferred from homology"/>
<keyword evidence="3 7" id="KW-0472">Membrane</keyword>
<name>A0ABT6TFH3_9BACL</name>
<keyword evidence="7" id="KW-1133">Transmembrane helix</keyword>
<feature type="transmembrane region" description="Helical" evidence="7">
    <location>
        <begin position="12"/>
        <end position="31"/>
    </location>
</feature>
<evidence type="ECO:0000256" key="2">
    <source>
        <dbReference type="ARBA" id="ARBA00022475"/>
    </source>
</evidence>
<dbReference type="PANTHER" id="PTHR32089">
    <property type="entry name" value="METHYL-ACCEPTING CHEMOTAXIS PROTEIN MCPB"/>
    <property type="match status" value="1"/>
</dbReference>
<evidence type="ECO:0000256" key="4">
    <source>
        <dbReference type="ARBA" id="ARBA00023224"/>
    </source>
</evidence>
<protein>
    <submittedName>
        <fullName evidence="10">Methyl-accepting chemotaxis protein</fullName>
    </submittedName>
</protein>
<dbReference type="SMART" id="SM00304">
    <property type="entry name" value="HAMP"/>
    <property type="match status" value="1"/>
</dbReference>
<keyword evidence="11" id="KW-1185">Reference proteome</keyword>
<evidence type="ECO:0000256" key="6">
    <source>
        <dbReference type="PROSITE-ProRule" id="PRU00284"/>
    </source>
</evidence>
<dbReference type="CDD" id="cd06225">
    <property type="entry name" value="HAMP"/>
    <property type="match status" value="1"/>
</dbReference>
<feature type="transmembrane region" description="Helical" evidence="7">
    <location>
        <begin position="43"/>
        <end position="65"/>
    </location>
</feature>
<dbReference type="Proteomes" id="UP001161691">
    <property type="component" value="Unassembled WGS sequence"/>
</dbReference>
<organism evidence="10 11">
    <name type="scientific">Cohnella hashimotonis</name>
    <dbReference type="NCBI Taxonomy" id="2826895"/>
    <lineage>
        <taxon>Bacteria</taxon>
        <taxon>Bacillati</taxon>
        <taxon>Bacillota</taxon>
        <taxon>Bacilli</taxon>
        <taxon>Bacillales</taxon>
        <taxon>Paenibacillaceae</taxon>
        <taxon>Cohnella</taxon>
    </lineage>
</organism>
<keyword evidence="4 6" id="KW-0807">Transducer</keyword>
<dbReference type="PANTHER" id="PTHR32089:SF112">
    <property type="entry name" value="LYSOZYME-LIKE PROTEIN-RELATED"/>
    <property type="match status" value="1"/>
</dbReference>
<comment type="subcellular location">
    <subcellularLocation>
        <location evidence="1">Cell membrane</location>
    </subcellularLocation>
</comment>
<dbReference type="Pfam" id="PF00672">
    <property type="entry name" value="HAMP"/>
    <property type="match status" value="1"/>
</dbReference>
<comment type="caution">
    <text evidence="10">The sequence shown here is derived from an EMBL/GenBank/DDBJ whole genome shotgun (WGS) entry which is preliminary data.</text>
</comment>
<evidence type="ECO:0000256" key="3">
    <source>
        <dbReference type="ARBA" id="ARBA00023136"/>
    </source>
</evidence>
<dbReference type="EMBL" id="JAGRPV010000001">
    <property type="protein sequence ID" value="MDI4645316.1"/>
    <property type="molecule type" value="Genomic_DNA"/>
</dbReference>
<dbReference type="PROSITE" id="PS50885">
    <property type="entry name" value="HAMP"/>
    <property type="match status" value="1"/>
</dbReference>
<dbReference type="SUPFAM" id="SSF58104">
    <property type="entry name" value="Methyl-accepting chemotaxis protein (MCP) signaling domain"/>
    <property type="match status" value="1"/>
</dbReference>
<reference evidence="10" key="1">
    <citation type="submission" date="2023-04" db="EMBL/GenBank/DDBJ databases">
        <title>Comparative genomic analysis of Cohnella hashimotonis sp. nov., isolated from the International Space Station.</title>
        <authorList>
            <person name="Venkateswaran K."/>
            <person name="Simpson A."/>
        </authorList>
    </citation>
    <scope>NUCLEOTIDE SEQUENCE</scope>
    <source>
        <strain evidence="10">F6_2S_P_1</strain>
    </source>
</reference>
<dbReference type="PROSITE" id="PS50111">
    <property type="entry name" value="CHEMOTAXIS_TRANSDUC_2"/>
    <property type="match status" value="1"/>
</dbReference>
<dbReference type="InterPro" id="IPR004089">
    <property type="entry name" value="MCPsignal_dom"/>
</dbReference>
<keyword evidence="2" id="KW-1003">Cell membrane</keyword>
<evidence type="ECO:0000313" key="11">
    <source>
        <dbReference type="Proteomes" id="UP001161691"/>
    </source>
</evidence>
<feature type="domain" description="HAMP" evidence="9">
    <location>
        <begin position="66"/>
        <end position="119"/>
    </location>
</feature>
<dbReference type="InterPro" id="IPR003660">
    <property type="entry name" value="HAMP_dom"/>
</dbReference>
<keyword evidence="7" id="KW-0812">Transmembrane</keyword>
<sequence>MNKRMGIVAKMVVGITLVSGITYATSAFVLLEMKSAFDFMPSWVFVLLTLALGVFWTGLFGFFAAKWLLRPLLSLTAAAQEAERGNLGVRVHATGSGDELAQLGTAFQGMLDRLKTITGGILDNTAQTDQHAAELQGAISQAALRIEEMSQHAERITEGTERQFASAEAMQASVERLADAARIADESAAAARDKAERMNDTVVHSEAVFSSLVSGMDQLAEQNRTALEIVNRLSDNADKIGSISNVVGDFAEQTNLLALNASIEAARAGEEGRGFVVVAQAVKTLAGQSGSAVKDIRQLIAQIQAEVAECVRHIQRQAQVAERESEQGKASAEAFGIVAREAAEVGSIVERIAVRMSEQAEQAGRALGEARRVAEVAGVIRGGAEQVSSASQEQTAVMEEIAASSESLRAKSLTLKEQASYFNR</sequence>